<dbReference type="Proteomes" id="UP000306888">
    <property type="component" value="Unassembled WGS sequence"/>
</dbReference>
<dbReference type="PROSITE" id="PS50109">
    <property type="entry name" value="HIS_KIN"/>
    <property type="match status" value="1"/>
</dbReference>
<sequence>MEVIEKENNYVTSYYIDIIKNIFYTPRIFITPNYIRKTLKTMEVTIKENNLNESDKDLINLIIGICHYYLNEYVATNKYLEDLLYSKTFYSTNSFKGIVYTMLTLSNLKLNDIEKHNTYLNLSINFLEENNLNELLIYLYLNVSYNKLEIYNIDEFLYSNINNIFSLLLDYEGPYSSQAYLILGRIYYKFLNLNTIALSLLERSLIIARKNNQREIEMLIYYSQASTYLAMDKFNDGIILLKEILSKYSNKLSSVFKTKIYSKLLELFYLSNPNLSEAKKLLISYKNELYKLDSLYTDLYLTRYNLIYVHYKLFEAGEKINNSLADELYCYLEAASIVYKSNYSDFTFMEFQYWIEISYGDLYRALKDYNNALLHHKRALLFSENVRNKNNIRLYKSISADYESLKDFKTALKYYKVSIDTLEAINANSIDNFYSKIFEDFESKSVLNTVNNNFFTNLSHELKTPVNIIYSLIQLMSTLKNDNDNSIKECFVKYEKTLKQNCLRILKLINNLIDITKIDSGIGKLDLVLLDIVHFIEDLVFSIVPFAKHKNINIIFDTNIEKLYLKVDPYAFERILLNLLSNAIKFNDINGNVFITIHCNDESVDIIVRDDGIGVPDIFIDNLFDRFYKVDTTLSRKYEGSGVGLSITKSLVELHSGTIRINEHYKNGTEFIVNMPIPNQKDIDIKNKYDYFIDDEKILREFSDIYELF</sequence>
<dbReference type="InterPro" id="IPR011990">
    <property type="entry name" value="TPR-like_helical_dom_sf"/>
</dbReference>
<dbReference type="EMBL" id="SRYR01000001">
    <property type="protein sequence ID" value="TGY43596.1"/>
    <property type="molecule type" value="Genomic_DNA"/>
</dbReference>
<dbReference type="SUPFAM" id="SSF55874">
    <property type="entry name" value="ATPase domain of HSP90 chaperone/DNA topoisomerase II/histidine kinase"/>
    <property type="match status" value="1"/>
</dbReference>
<dbReference type="CDD" id="cd00075">
    <property type="entry name" value="HATPase"/>
    <property type="match status" value="1"/>
</dbReference>
<evidence type="ECO:0000256" key="2">
    <source>
        <dbReference type="ARBA" id="ARBA00004370"/>
    </source>
</evidence>
<evidence type="ECO:0000256" key="1">
    <source>
        <dbReference type="ARBA" id="ARBA00000085"/>
    </source>
</evidence>
<comment type="catalytic activity">
    <reaction evidence="1">
        <text>ATP + protein L-histidine = ADP + protein N-phospho-L-histidine.</text>
        <dbReference type="EC" id="2.7.13.3"/>
    </reaction>
</comment>
<dbReference type="Pfam" id="PF02518">
    <property type="entry name" value="HATPase_c"/>
    <property type="match status" value="1"/>
</dbReference>
<dbReference type="InterPro" id="IPR003594">
    <property type="entry name" value="HATPase_dom"/>
</dbReference>
<dbReference type="Pfam" id="PF00512">
    <property type="entry name" value="HisKA"/>
    <property type="match status" value="1"/>
</dbReference>
<reference evidence="9 10" key="1">
    <citation type="submission" date="2019-04" db="EMBL/GenBank/DDBJ databases">
        <title>Microbes associate with the intestines of laboratory mice.</title>
        <authorList>
            <person name="Navarre W."/>
            <person name="Wong E."/>
            <person name="Huang K."/>
            <person name="Tropini C."/>
            <person name="Ng K."/>
            <person name="Yu B."/>
        </authorList>
    </citation>
    <scope>NUCLEOTIDE SEQUENCE [LARGE SCALE GENOMIC DNA]</scope>
    <source>
        <strain evidence="9 10">NM50_B9-20</strain>
    </source>
</reference>
<accession>A0A4S2DMN5</accession>
<evidence type="ECO:0000313" key="9">
    <source>
        <dbReference type="EMBL" id="TGY43596.1"/>
    </source>
</evidence>
<evidence type="ECO:0000256" key="4">
    <source>
        <dbReference type="ARBA" id="ARBA00022553"/>
    </source>
</evidence>
<dbReference type="InterPro" id="IPR004358">
    <property type="entry name" value="Sig_transdc_His_kin-like_C"/>
</dbReference>
<evidence type="ECO:0000256" key="6">
    <source>
        <dbReference type="ARBA" id="ARBA00022777"/>
    </source>
</evidence>
<dbReference type="PRINTS" id="PR00344">
    <property type="entry name" value="BCTRLSENSOR"/>
</dbReference>
<organism evidence="9 10">
    <name type="scientific">Clostridium sartagoforme</name>
    <dbReference type="NCBI Taxonomy" id="84031"/>
    <lineage>
        <taxon>Bacteria</taxon>
        <taxon>Bacillati</taxon>
        <taxon>Bacillota</taxon>
        <taxon>Clostridia</taxon>
        <taxon>Eubacteriales</taxon>
        <taxon>Clostridiaceae</taxon>
        <taxon>Clostridium</taxon>
    </lineage>
</organism>
<dbReference type="SMART" id="SM00387">
    <property type="entry name" value="HATPase_c"/>
    <property type="match status" value="1"/>
</dbReference>
<evidence type="ECO:0000256" key="5">
    <source>
        <dbReference type="ARBA" id="ARBA00022679"/>
    </source>
</evidence>
<dbReference type="PANTHER" id="PTHR43547:SF2">
    <property type="entry name" value="HYBRID SIGNAL TRANSDUCTION HISTIDINE KINASE C"/>
    <property type="match status" value="1"/>
</dbReference>
<name>A0A4S2DMN5_9CLOT</name>
<dbReference type="AlphaFoldDB" id="A0A4S2DMN5"/>
<dbReference type="SUPFAM" id="SSF48452">
    <property type="entry name" value="TPR-like"/>
    <property type="match status" value="1"/>
</dbReference>
<dbReference type="SUPFAM" id="SSF47384">
    <property type="entry name" value="Homodimeric domain of signal transducing histidine kinase"/>
    <property type="match status" value="1"/>
</dbReference>
<dbReference type="InterPro" id="IPR005467">
    <property type="entry name" value="His_kinase_dom"/>
</dbReference>
<comment type="caution">
    <text evidence="9">The sequence shown here is derived from an EMBL/GenBank/DDBJ whole genome shotgun (WGS) entry which is preliminary data.</text>
</comment>
<dbReference type="InterPro" id="IPR036097">
    <property type="entry name" value="HisK_dim/P_sf"/>
</dbReference>
<keyword evidence="5" id="KW-0808">Transferase</keyword>
<keyword evidence="10" id="KW-1185">Reference proteome</keyword>
<dbReference type="SMART" id="SM00388">
    <property type="entry name" value="HisKA"/>
    <property type="match status" value="1"/>
</dbReference>
<comment type="subcellular location">
    <subcellularLocation>
        <location evidence="2">Membrane</location>
    </subcellularLocation>
</comment>
<evidence type="ECO:0000313" key="10">
    <source>
        <dbReference type="Proteomes" id="UP000306888"/>
    </source>
</evidence>
<keyword evidence="4" id="KW-0597">Phosphoprotein</keyword>
<dbReference type="Gene3D" id="1.25.40.10">
    <property type="entry name" value="Tetratricopeptide repeat domain"/>
    <property type="match status" value="1"/>
</dbReference>
<evidence type="ECO:0000256" key="3">
    <source>
        <dbReference type="ARBA" id="ARBA00012438"/>
    </source>
</evidence>
<evidence type="ECO:0000256" key="7">
    <source>
        <dbReference type="ARBA" id="ARBA00023012"/>
    </source>
</evidence>
<gene>
    <name evidence="9" type="ORF">E5347_01930</name>
</gene>
<dbReference type="RefSeq" id="WP_136004052.1">
    <property type="nucleotide sequence ID" value="NZ_SRYR01000001.1"/>
</dbReference>
<dbReference type="PANTHER" id="PTHR43547">
    <property type="entry name" value="TWO-COMPONENT HISTIDINE KINASE"/>
    <property type="match status" value="1"/>
</dbReference>
<protein>
    <recommendedName>
        <fullName evidence="3">histidine kinase</fullName>
        <ecNumber evidence="3">2.7.13.3</ecNumber>
    </recommendedName>
</protein>
<dbReference type="OrthoDB" id="1881522at2"/>
<dbReference type="GO" id="GO:0000155">
    <property type="term" value="F:phosphorelay sensor kinase activity"/>
    <property type="evidence" value="ECO:0007669"/>
    <property type="project" value="InterPro"/>
</dbReference>
<keyword evidence="6 9" id="KW-0418">Kinase</keyword>
<feature type="domain" description="Histidine kinase" evidence="8">
    <location>
        <begin position="457"/>
        <end position="679"/>
    </location>
</feature>
<keyword evidence="7" id="KW-0902">Two-component regulatory system</keyword>
<dbReference type="CDD" id="cd00082">
    <property type="entry name" value="HisKA"/>
    <property type="match status" value="1"/>
</dbReference>
<evidence type="ECO:0000259" key="8">
    <source>
        <dbReference type="PROSITE" id="PS50109"/>
    </source>
</evidence>
<dbReference type="EC" id="2.7.13.3" evidence="3"/>
<dbReference type="GO" id="GO:0016020">
    <property type="term" value="C:membrane"/>
    <property type="evidence" value="ECO:0007669"/>
    <property type="project" value="UniProtKB-SubCell"/>
</dbReference>
<dbReference type="InterPro" id="IPR036890">
    <property type="entry name" value="HATPase_C_sf"/>
</dbReference>
<dbReference type="FunFam" id="3.30.565.10:FF:000006">
    <property type="entry name" value="Sensor histidine kinase WalK"/>
    <property type="match status" value="1"/>
</dbReference>
<dbReference type="InterPro" id="IPR003661">
    <property type="entry name" value="HisK_dim/P_dom"/>
</dbReference>
<proteinExistence type="predicted"/>
<dbReference type="Gene3D" id="3.30.565.10">
    <property type="entry name" value="Histidine kinase-like ATPase, C-terminal domain"/>
    <property type="match status" value="1"/>
</dbReference>
<dbReference type="Gene3D" id="1.10.287.130">
    <property type="match status" value="1"/>
</dbReference>